<sequence length="152" mass="17077">MRLSFLLLICIIVSGCGPHIIRGSSTQYNTKGAFYFLNYVDPNDRVGLAFVFPNTIDQYATFDGSGFVGVSPEESLWQVERTVRFVGAGATKPIPIDFHFNAKRNTLNFRGQSYFVSTNQIAIVRFDSTLEYKVDVVKMNDNIVAELTSEMQ</sequence>
<dbReference type="KEGG" id="gaw:V144x_53860"/>
<proteinExistence type="predicted"/>
<evidence type="ECO:0000313" key="1">
    <source>
        <dbReference type="EMBL" id="QDT99872.1"/>
    </source>
</evidence>
<dbReference type="RefSeq" id="WP_144989767.1">
    <property type="nucleotide sequence ID" value="NZ_CP037920.1"/>
</dbReference>
<accession>A0A517W3P1</accession>
<dbReference type="Proteomes" id="UP000318704">
    <property type="component" value="Chromosome"/>
</dbReference>
<organism evidence="1 2">
    <name type="scientific">Gimesia aquarii</name>
    <dbReference type="NCBI Taxonomy" id="2527964"/>
    <lineage>
        <taxon>Bacteria</taxon>
        <taxon>Pseudomonadati</taxon>
        <taxon>Planctomycetota</taxon>
        <taxon>Planctomycetia</taxon>
        <taxon>Planctomycetales</taxon>
        <taxon>Planctomycetaceae</taxon>
        <taxon>Gimesia</taxon>
    </lineage>
</organism>
<evidence type="ECO:0000313" key="2">
    <source>
        <dbReference type="Proteomes" id="UP000318704"/>
    </source>
</evidence>
<dbReference type="EMBL" id="CP037920">
    <property type="protein sequence ID" value="QDT99872.1"/>
    <property type="molecule type" value="Genomic_DNA"/>
</dbReference>
<dbReference type="PROSITE" id="PS51257">
    <property type="entry name" value="PROKAR_LIPOPROTEIN"/>
    <property type="match status" value="1"/>
</dbReference>
<protein>
    <submittedName>
        <fullName evidence="1">Uncharacterized protein</fullName>
    </submittedName>
</protein>
<dbReference type="AlphaFoldDB" id="A0A517W3P1"/>
<gene>
    <name evidence="1" type="ORF">V144x_53860</name>
</gene>
<reference evidence="1 2" key="1">
    <citation type="submission" date="2019-03" db="EMBL/GenBank/DDBJ databases">
        <title>Deep-cultivation of Planctomycetes and their phenomic and genomic characterization uncovers novel biology.</title>
        <authorList>
            <person name="Wiegand S."/>
            <person name="Jogler M."/>
            <person name="Boedeker C."/>
            <person name="Pinto D."/>
            <person name="Vollmers J."/>
            <person name="Rivas-Marin E."/>
            <person name="Kohn T."/>
            <person name="Peeters S.H."/>
            <person name="Heuer A."/>
            <person name="Rast P."/>
            <person name="Oberbeckmann S."/>
            <person name="Bunk B."/>
            <person name="Jeske O."/>
            <person name="Meyerdierks A."/>
            <person name="Storesund J.E."/>
            <person name="Kallscheuer N."/>
            <person name="Luecker S."/>
            <person name="Lage O.M."/>
            <person name="Pohl T."/>
            <person name="Merkel B.J."/>
            <person name="Hornburger P."/>
            <person name="Mueller R.-W."/>
            <person name="Bruemmer F."/>
            <person name="Labrenz M."/>
            <person name="Spormann A.M."/>
            <person name="Op den Camp H."/>
            <person name="Overmann J."/>
            <person name="Amann R."/>
            <person name="Jetten M.S.M."/>
            <person name="Mascher T."/>
            <person name="Medema M.H."/>
            <person name="Devos D.P."/>
            <person name="Kaster A.-K."/>
            <person name="Ovreas L."/>
            <person name="Rohde M."/>
            <person name="Galperin M.Y."/>
            <person name="Jogler C."/>
        </authorList>
    </citation>
    <scope>NUCLEOTIDE SEQUENCE [LARGE SCALE GENOMIC DNA]</scope>
    <source>
        <strain evidence="1 2">V144</strain>
    </source>
</reference>
<name>A0A517W3P1_9PLAN</name>